<dbReference type="InterPro" id="IPR022649">
    <property type="entry name" value="Pr_cel_nuc_antig_C"/>
</dbReference>
<evidence type="ECO:0000256" key="2">
    <source>
        <dbReference type="ARBA" id="ARBA00023125"/>
    </source>
</evidence>
<dbReference type="GO" id="GO:0006272">
    <property type="term" value="P:leading strand elongation"/>
    <property type="evidence" value="ECO:0007669"/>
    <property type="project" value="TreeGrafter"/>
</dbReference>
<evidence type="ECO:0000256" key="1">
    <source>
        <dbReference type="ARBA" id="ARBA00010462"/>
    </source>
</evidence>
<dbReference type="AlphaFoldDB" id="A0A5J9T0Y6"/>
<keyword evidence="2" id="KW-0238">DNA-binding</keyword>
<feature type="domain" description="Proliferating cell nuclear antigen PCNA C-terminal" evidence="4">
    <location>
        <begin position="285"/>
        <end position="347"/>
    </location>
</feature>
<dbReference type="InterPro" id="IPR022648">
    <property type="entry name" value="Pr_cel_nuc_antig_N"/>
</dbReference>
<evidence type="ECO:0008006" key="7">
    <source>
        <dbReference type="Google" id="ProtNLM"/>
    </source>
</evidence>
<keyword evidence="6" id="KW-1185">Reference proteome</keyword>
<evidence type="ECO:0000259" key="3">
    <source>
        <dbReference type="Pfam" id="PF00705"/>
    </source>
</evidence>
<evidence type="ECO:0000259" key="4">
    <source>
        <dbReference type="Pfam" id="PF02747"/>
    </source>
</evidence>
<dbReference type="EMBL" id="RWGY01000051">
    <property type="protein sequence ID" value="TVU04481.1"/>
    <property type="molecule type" value="Genomic_DNA"/>
</dbReference>
<dbReference type="Pfam" id="PF02747">
    <property type="entry name" value="PCNA_C"/>
    <property type="match status" value="1"/>
</dbReference>
<dbReference type="Gene3D" id="3.70.10.10">
    <property type="match status" value="1"/>
</dbReference>
<feature type="domain" description="Proliferating cell nuclear antigen PCNA N-terminal" evidence="3">
    <location>
        <begin position="13"/>
        <end position="106"/>
    </location>
</feature>
<dbReference type="GO" id="GO:0006298">
    <property type="term" value="P:mismatch repair"/>
    <property type="evidence" value="ECO:0007669"/>
    <property type="project" value="TreeGrafter"/>
</dbReference>
<reference evidence="5 6" key="1">
    <citation type="journal article" date="2019" name="Sci. Rep.">
        <title>A high-quality genome of Eragrostis curvula grass provides insights into Poaceae evolution and supports new strategies to enhance forage quality.</title>
        <authorList>
            <person name="Carballo J."/>
            <person name="Santos B.A.C.M."/>
            <person name="Zappacosta D."/>
            <person name="Garbus I."/>
            <person name="Selva J.P."/>
            <person name="Gallo C.A."/>
            <person name="Diaz A."/>
            <person name="Albertini E."/>
            <person name="Caccamo M."/>
            <person name="Echenique V."/>
        </authorList>
    </citation>
    <scope>NUCLEOTIDE SEQUENCE [LARGE SCALE GENOMIC DNA]</scope>
    <source>
        <strain evidence="6">cv. Victoria</strain>
        <tissue evidence="5">Leaf</tissue>
    </source>
</reference>
<dbReference type="PANTHER" id="PTHR11352">
    <property type="entry name" value="PROLIFERATING CELL NUCLEAR ANTIGEN"/>
    <property type="match status" value="1"/>
</dbReference>
<dbReference type="CDD" id="cd00577">
    <property type="entry name" value="PCNA"/>
    <property type="match status" value="1"/>
</dbReference>
<evidence type="ECO:0000313" key="5">
    <source>
        <dbReference type="EMBL" id="TVU04481.1"/>
    </source>
</evidence>
<evidence type="ECO:0000313" key="6">
    <source>
        <dbReference type="Proteomes" id="UP000324897"/>
    </source>
</evidence>
<comment type="similarity">
    <text evidence="1">Belongs to the PCNA family.</text>
</comment>
<dbReference type="GO" id="GO:0043626">
    <property type="term" value="C:PCNA complex"/>
    <property type="evidence" value="ECO:0007669"/>
    <property type="project" value="TreeGrafter"/>
</dbReference>
<dbReference type="Pfam" id="PF00705">
    <property type="entry name" value="PCNA_N"/>
    <property type="match status" value="1"/>
</dbReference>
<organism evidence="5 6">
    <name type="scientific">Eragrostis curvula</name>
    <name type="common">weeping love grass</name>
    <dbReference type="NCBI Taxonomy" id="38414"/>
    <lineage>
        <taxon>Eukaryota</taxon>
        <taxon>Viridiplantae</taxon>
        <taxon>Streptophyta</taxon>
        <taxon>Embryophyta</taxon>
        <taxon>Tracheophyta</taxon>
        <taxon>Spermatophyta</taxon>
        <taxon>Magnoliopsida</taxon>
        <taxon>Liliopsida</taxon>
        <taxon>Poales</taxon>
        <taxon>Poaceae</taxon>
        <taxon>PACMAD clade</taxon>
        <taxon>Chloridoideae</taxon>
        <taxon>Eragrostideae</taxon>
        <taxon>Eragrostidinae</taxon>
        <taxon>Eragrostis</taxon>
    </lineage>
</organism>
<protein>
    <recommendedName>
        <fullName evidence="7">Proliferating cell nuclear antigen</fullName>
    </recommendedName>
</protein>
<dbReference type="InterPro" id="IPR046938">
    <property type="entry name" value="DNA_clamp_sf"/>
</dbReference>
<comment type="caution">
    <text evidence="5">The sequence shown here is derived from an EMBL/GenBank/DDBJ whole genome shotgun (WGS) entry which is preliminary data.</text>
</comment>
<dbReference type="SUPFAM" id="SSF55979">
    <property type="entry name" value="DNA clamp"/>
    <property type="match status" value="2"/>
</dbReference>
<name>A0A5J9T0Y6_9POAL</name>
<dbReference type="GO" id="GO:0006275">
    <property type="term" value="P:regulation of DNA replication"/>
    <property type="evidence" value="ECO:0007669"/>
    <property type="project" value="InterPro"/>
</dbReference>
<dbReference type="Gramene" id="TVU04481">
    <property type="protein sequence ID" value="TVU04481"/>
    <property type="gene ID" value="EJB05_47592"/>
</dbReference>
<accession>A0A5J9T0Y6</accession>
<gene>
    <name evidence="5" type="ORF">EJB05_47592</name>
</gene>
<dbReference type="GO" id="GO:0019985">
    <property type="term" value="P:translesion synthesis"/>
    <property type="evidence" value="ECO:0007669"/>
    <property type="project" value="TreeGrafter"/>
</dbReference>
<sequence length="363" mass="40588">MDSDSDSDSNPVLELRMKKECFLKNAQEALSVPFSRATVDFSRTGLVLKARDTSGGSYAVLHLSSKAFDYYSCDHKHFSLNLNLAAVSKIFSFANNNDIITIKHQLEDGYTFPISLGSPDSHVISCFHLDVQLNAIGVHVDVPDFPESIYQAIVCMPSAKFKHFCDKLSCDTGDRNAVITVSVDKDNVRFFTDRSSAIVHLQTQNGDKELVACDGGRSSSLLLDGADMWALQCGRMLGSLPVTASQRQHLTEIPGCCIYSRRYPCSSTLRLAAHRCQRQHKPRLPPNEAPHIVMKEKISLTFSLRYLKNFSKASTLSDQVTIKLSPNLLVVECMIKEMGYIRYHVMPADKEGLKRKIRCRTDD</sequence>
<dbReference type="Proteomes" id="UP000324897">
    <property type="component" value="Unassembled WGS sequence"/>
</dbReference>
<dbReference type="InterPro" id="IPR000730">
    <property type="entry name" value="Pr_cel_nuc_antig"/>
</dbReference>
<proteinExistence type="inferred from homology"/>
<dbReference type="GO" id="GO:0003677">
    <property type="term" value="F:DNA binding"/>
    <property type="evidence" value="ECO:0007669"/>
    <property type="project" value="UniProtKB-KW"/>
</dbReference>
<dbReference type="PANTHER" id="PTHR11352:SF0">
    <property type="entry name" value="PROLIFERATING CELL NUCLEAR ANTIGEN"/>
    <property type="match status" value="1"/>
</dbReference>
<dbReference type="OrthoDB" id="534348at2759"/>
<dbReference type="GO" id="GO:0030337">
    <property type="term" value="F:DNA polymerase processivity factor activity"/>
    <property type="evidence" value="ECO:0007669"/>
    <property type="project" value="InterPro"/>
</dbReference>